<dbReference type="RefSeq" id="WP_166635409.1">
    <property type="nucleotide sequence ID" value="NZ_SNXO01000025.1"/>
</dbReference>
<accession>A0A4R6Q0Z3</accession>
<dbReference type="EMBL" id="SNXO01000025">
    <property type="protein sequence ID" value="TDP52883.1"/>
    <property type="molecule type" value="Genomic_DNA"/>
</dbReference>
<protein>
    <submittedName>
        <fullName evidence="2">Uncharacterized protein UPF0236</fullName>
    </submittedName>
</protein>
<dbReference type="AlphaFoldDB" id="A0A4R6Q0Z3"/>
<dbReference type="NCBIfam" id="NF033529">
    <property type="entry name" value="transpos_ISLre2"/>
    <property type="match status" value="1"/>
</dbReference>
<dbReference type="InterPro" id="IPR009620">
    <property type="entry name" value="UPF0236"/>
</dbReference>
<reference evidence="2 3" key="1">
    <citation type="submission" date="2019-03" db="EMBL/GenBank/DDBJ databases">
        <title>Genomic Encyclopedia of Type Strains, Phase IV (KMG-IV): sequencing the most valuable type-strain genomes for metagenomic binning, comparative biology and taxonomic classification.</title>
        <authorList>
            <person name="Goeker M."/>
        </authorList>
    </citation>
    <scope>NUCLEOTIDE SEQUENCE [LARGE SCALE GENOMIC DNA]</scope>
    <source>
        <strain evidence="2 3">DSM 28287</strain>
    </source>
</reference>
<dbReference type="Pfam" id="PF06782">
    <property type="entry name" value="UPF0236"/>
    <property type="match status" value="1"/>
</dbReference>
<sequence>MPNSIYQITENFIKKVQEVTFSAELSSLDDLTTDLQKVSNEFCKKMTEAALKELNESIRDDRKLRKENGLTIHSKDRPRSYLTEIGEIHYARDCYLVHETGKHTCIMDRLIGVDAYDRVGRNIGARLVSEATENSYAQSSRIVTGGTVSRQTVRNKILKMGPLEYPARGELKQVKELHIYADEDHAHLQKPKKAKGKKLQINPLAVVTEGTKAVASGRNKTICPMRFVDHEFNSKRLWNSVEGYLRSAYDMDYLEKIYLHADGGSWIKSGLSEMKQKVEVLDGFHLEKYIMKLVRLFPNSNTHYRITNAIKANDKGKADKIFQSLLDKSDGDTRKEEIVKKVTKYILGHWDAAVLRKTEDIPGSCTEGQISHVLSSRFSREPLGWSKEGLGSLSSQRVYIMNGGNIKGSDFGATSDNTYADLMEMCLSGKMNEKLDWSIIDAKIQSIFDTGSGTQQVLKSLGQLQNVTLS</sequence>
<evidence type="ECO:0000256" key="1">
    <source>
        <dbReference type="ARBA" id="ARBA00006539"/>
    </source>
</evidence>
<dbReference type="Proteomes" id="UP000295500">
    <property type="component" value="Unassembled WGS sequence"/>
</dbReference>
<organism evidence="2 3">
    <name type="scientific">Aminicella lysinilytica</name>
    <dbReference type="NCBI Taxonomy" id="433323"/>
    <lineage>
        <taxon>Bacteria</taxon>
        <taxon>Bacillati</taxon>
        <taxon>Bacillota</taxon>
        <taxon>Clostridia</taxon>
        <taxon>Peptostreptococcales</taxon>
        <taxon>Anaerovoracaceae</taxon>
        <taxon>Aminicella</taxon>
    </lineage>
</organism>
<gene>
    <name evidence="2" type="ORF">EV211_12538</name>
</gene>
<evidence type="ECO:0000313" key="3">
    <source>
        <dbReference type="Proteomes" id="UP000295500"/>
    </source>
</evidence>
<evidence type="ECO:0000313" key="2">
    <source>
        <dbReference type="EMBL" id="TDP52883.1"/>
    </source>
</evidence>
<comment type="caution">
    <text evidence="2">The sequence shown here is derived from an EMBL/GenBank/DDBJ whole genome shotgun (WGS) entry which is preliminary data.</text>
</comment>
<comment type="similarity">
    <text evidence="1">Belongs to the UPF0236 family.</text>
</comment>
<name>A0A4R6Q0Z3_9FIRM</name>
<proteinExistence type="inferred from homology"/>
<keyword evidence="3" id="KW-1185">Reference proteome</keyword>